<dbReference type="RefSeq" id="WP_340235239.1">
    <property type="nucleotide sequence ID" value="NZ_JBBEWC010000003.1"/>
</dbReference>
<dbReference type="PANTHER" id="PTHR44196:SF1">
    <property type="entry name" value="DEHYDROGENASE_REDUCTASE SDR FAMILY MEMBER 7B"/>
    <property type="match status" value="1"/>
</dbReference>
<evidence type="ECO:0000256" key="1">
    <source>
        <dbReference type="ARBA" id="ARBA00006484"/>
    </source>
</evidence>
<dbReference type="SUPFAM" id="SSF51735">
    <property type="entry name" value="NAD(P)-binding Rossmann-fold domains"/>
    <property type="match status" value="1"/>
</dbReference>
<dbReference type="PANTHER" id="PTHR44196">
    <property type="entry name" value="DEHYDROGENASE/REDUCTASE SDR FAMILY MEMBER 7B"/>
    <property type="match status" value="1"/>
</dbReference>
<organism evidence="3 4">
    <name type="scientific">Emticicia soli</name>
    <dbReference type="NCBI Taxonomy" id="2027878"/>
    <lineage>
        <taxon>Bacteria</taxon>
        <taxon>Pseudomonadati</taxon>
        <taxon>Bacteroidota</taxon>
        <taxon>Cytophagia</taxon>
        <taxon>Cytophagales</taxon>
        <taxon>Leadbetterellaceae</taxon>
        <taxon>Emticicia</taxon>
    </lineage>
</organism>
<comment type="caution">
    <text evidence="3">The sequence shown here is derived from an EMBL/GenBank/DDBJ whole genome shotgun (WGS) entry which is preliminary data.</text>
</comment>
<keyword evidence="4" id="KW-1185">Reference proteome</keyword>
<dbReference type="EMBL" id="JBHULC010000008">
    <property type="protein sequence ID" value="MFD2520760.1"/>
    <property type="molecule type" value="Genomic_DNA"/>
</dbReference>
<dbReference type="Proteomes" id="UP001597510">
    <property type="component" value="Unassembled WGS sequence"/>
</dbReference>
<keyword evidence="2" id="KW-0560">Oxidoreductase</keyword>
<dbReference type="Pfam" id="PF00106">
    <property type="entry name" value="adh_short"/>
    <property type="match status" value="1"/>
</dbReference>
<proteinExistence type="inferred from homology"/>
<dbReference type="InterPro" id="IPR002347">
    <property type="entry name" value="SDR_fam"/>
</dbReference>
<evidence type="ECO:0000313" key="3">
    <source>
        <dbReference type="EMBL" id="MFD2520760.1"/>
    </source>
</evidence>
<protein>
    <submittedName>
        <fullName evidence="3">SDR family oxidoreductase</fullName>
    </submittedName>
</protein>
<gene>
    <name evidence="3" type="ORF">ACFSR2_07700</name>
</gene>
<dbReference type="InterPro" id="IPR036291">
    <property type="entry name" value="NAD(P)-bd_dom_sf"/>
</dbReference>
<accession>A0ABW5J7W0</accession>
<sequence>MLTNNTILITGGSSGIGLELATKLLAKHNTVLICGRSQEKLKEAQKLLPEVKIFQCDIASETECQRLYEWVANHHPNCNMLINNAAIVHKTDFLDDEKAIEKAHYEFETNILAPIRLSKLFLPLLLKNTNAQLINITTGLVYAPRAVYPFYNATKAALHAFTQTLRLQLNNEPIKIIEVLLPVVNTPWHKGNPPKTAITTQKAVEEMIQKLEKSNNTEIRIGAVNLLYWLARIAPAFAIRKINSLA</sequence>
<reference evidence="4" key="1">
    <citation type="journal article" date="2019" name="Int. J. Syst. Evol. Microbiol.">
        <title>The Global Catalogue of Microorganisms (GCM) 10K type strain sequencing project: providing services to taxonomists for standard genome sequencing and annotation.</title>
        <authorList>
            <consortium name="The Broad Institute Genomics Platform"/>
            <consortium name="The Broad Institute Genome Sequencing Center for Infectious Disease"/>
            <person name="Wu L."/>
            <person name="Ma J."/>
        </authorList>
    </citation>
    <scope>NUCLEOTIDE SEQUENCE [LARGE SCALE GENOMIC DNA]</scope>
    <source>
        <strain evidence="4">KCTC 52344</strain>
    </source>
</reference>
<name>A0ABW5J7W0_9BACT</name>
<comment type="similarity">
    <text evidence="1">Belongs to the short-chain dehydrogenases/reductases (SDR) family.</text>
</comment>
<dbReference type="PRINTS" id="PR00081">
    <property type="entry name" value="GDHRDH"/>
</dbReference>
<evidence type="ECO:0000256" key="2">
    <source>
        <dbReference type="ARBA" id="ARBA00023002"/>
    </source>
</evidence>
<evidence type="ECO:0000313" key="4">
    <source>
        <dbReference type="Proteomes" id="UP001597510"/>
    </source>
</evidence>
<dbReference type="Gene3D" id="3.40.50.720">
    <property type="entry name" value="NAD(P)-binding Rossmann-like Domain"/>
    <property type="match status" value="1"/>
</dbReference>